<evidence type="ECO:0000313" key="1">
    <source>
        <dbReference type="EMBL" id="MCK2214252.1"/>
    </source>
</evidence>
<evidence type="ECO:0000313" key="2">
    <source>
        <dbReference type="Proteomes" id="UP001317259"/>
    </source>
</evidence>
<proteinExistence type="predicted"/>
<protein>
    <submittedName>
        <fullName evidence="1">Uncharacterized protein</fullName>
    </submittedName>
</protein>
<dbReference type="EMBL" id="JAKRKC020000001">
    <property type="protein sequence ID" value="MCK2214252.1"/>
    <property type="molecule type" value="Genomic_DNA"/>
</dbReference>
<sequence>MSDQLLEDVLTAVRVALDIPAGAGSDAARTRAKIVASRARRALPVVEACLTGSPDVAKRLEELTSWLAEHPPYGYVTVFDRAAMMAGQGEGECALPVQDLPPKIGVYALARAWMLNWRTLQFWVDAGMIPSTRGHSNNRVISRASAVEFARNATRIRVLQPGARVRHPQWHEAQPVEIVTVTPDGAKMAVVYRTPDGEVHHPPPCSPDRIVLRASRTPR</sequence>
<dbReference type="RefSeq" id="WP_242374624.1">
    <property type="nucleotide sequence ID" value="NZ_JAKRKC020000001.1"/>
</dbReference>
<dbReference type="Proteomes" id="UP001317259">
    <property type="component" value="Unassembled WGS sequence"/>
</dbReference>
<accession>A0ABT0FPL6</accession>
<gene>
    <name evidence="1" type="ORF">MF672_010685</name>
</gene>
<name>A0ABT0FPL6_9ACTN</name>
<organism evidence="1 2">
    <name type="scientific">Actinomadura luzonensis</name>
    <dbReference type="NCBI Taxonomy" id="2805427"/>
    <lineage>
        <taxon>Bacteria</taxon>
        <taxon>Bacillati</taxon>
        <taxon>Actinomycetota</taxon>
        <taxon>Actinomycetes</taxon>
        <taxon>Streptosporangiales</taxon>
        <taxon>Thermomonosporaceae</taxon>
        <taxon>Actinomadura</taxon>
    </lineage>
</organism>
<keyword evidence="2" id="KW-1185">Reference proteome</keyword>
<reference evidence="1 2" key="1">
    <citation type="submission" date="2022-04" db="EMBL/GenBank/DDBJ databases">
        <title>Genome draft of Actinomadura sp. ATCC 31491.</title>
        <authorList>
            <person name="Shi X."/>
            <person name="Du Y."/>
        </authorList>
    </citation>
    <scope>NUCLEOTIDE SEQUENCE [LARGE SCALE GENOMIC DNA]</scope>
    <source>
        <strain evidence="1 2">ATCC 31491</strain>
    </source>
</reference>
<comment type="caution">
    <text evidence="1">The sequence shown here is derived from an EMBL/GenBank/DDBJ whole genome shotgun (WGS) entry which is preliminary data.</text>
</comment>